<gene>
    <name evidence="2" type="ORF">SG35_009385</name>
</gene>
<evidence type="ECO:0000256" key="1">
    <source>
        <dbReference type="SAM" id="Phobius"/>
    </source>
</evidence>
<dbReference type="EMBL" id="CP059735">
    <property type="protein sequence ID" value="WDE00816.1"/>
    <property type="molecule type" value="Genomic_DNA"/>
</dbReference>
<sequence>MKKKSILQKVSVFLGITSFIGAFVSLIWLLLTKEGGSQEYVASMAALSFVCFAGGVVFMTMGTANLPNLTPGE</sequence>
<keyword evidence="1" id="KW-1133">Transmembrane helix</keyword>
<dbReference type="AlphaFoldDB" id="A0AAE9YTH5"/>
<accession>A0AAE9YTH5</accession>
<dbReference type="RefSeq" id="WP_044832434.1">
    <property type="nucleotide sequence ID" value="NZ_CP059735.1"/>
</dbReference>
<reference evidence="2 3" key="2">
    <citation type="journal article" date="2022" name="Mar. Drugs">
        <title>Bioassay-Guided Fractionation Leads to the Detection of Cholic Acid Generated by the Rare Thalassomonas sp.</title>
        <authorList>
            <person name="Pheiffer F."/>
            <person name="Schneider Y.K."/>
            <person name="Hansen E.H."/>
            <person name="Andersen J.H."/>
            <person name="Isaksson J."/>
            <person name="Busche T."/>
            <person name="R C."/>
            <person name="Kalinowski J."/>
            <person name="Zyl L.V."/>
            <person name="Trindade M."/>
        </authorList>
    </citation>
    <scope>NUCLEOTIDE SEQUENCE [LARGE SCALE GENOMIC DNA]</scope>
    <source>
        <strain evidence="2 3">A5K-106</strain>
    </source>
</reference>
<protein>
    <submittedName>
        <fullName evidence="2">Uncharacterized protein</fullName>
    </submittedName>
</protein>
<reference evidence="2 3" key="1">
    <citation type="journal article" date="2015" name="Genome Announc.">
        <title>Draft Genome Sequences of Marine Isolates of Thalassomonas viridans and Thalassomonas actiniarum.</title>
        <authorList>
            <person name="Olonade I."/>
            <person name="van Zyl L.J."/>
            <person name="Trindade M."/>
        </authorList>
    </citation>
    <scope>NUCLEOTIDE SEQUENCE [LARGE SCALE GENOMIC DNA]</scope>
    <source>
        <strain evidence="2 3">A5K-106</strain>
    </source>
</reference>
<organism evidence="2 3">
    <name type="scientific">Thalassomonas actiniarum</name>
    <dbReference type="NCBI Taxonomy" id="485447"/>
    <lineage>
        <taxon>Bacteria</taxon>
        <taxon>Pseudomonadati</taxon>
        <taxon>Pseudomonadota</taxon>
        <taxon>Gammaproteobacteria</taxon>
        <taxon>Alteromonadales</taxon>
        <taxon>Colwelliaceae</taxon>
        <taxon>Thalassomonas</taxon>
    </lineage>
</organism>
<keyword evidence="1" id="KW-0472">Membrane</keyword>
<evidence type="ECO:0000313" key="2">
    <source>
        <dbReference type="EMBL" id="WDE00816.1"/>
    </source>
</evidence>
<keyword evidence="1" id="KW-0812">Transmembrane</keyword>
<dbReference type="KEGG" id="tact:SG35_009385"/>
<keyword evidence="3" id="KW-1185">Reference proteome</keyword>
<proteinExistence type="predicted"/>
<dbReference type="Proteomes" id="UP000032568">
    <property type="component" value="Chromosome"/>
</dbReference>
<name>A0AAE9YTH5_9GAMM</name>
<feature type="transmembrane region" description="Helical" evidence="1">
    <location>
        <begin position="43"/>
        <end position="66"/>
    </location>
</feature>
<evidence type="ECO:0000313" key="3">
    <source>
        <dbReference type="Proteomes" id="UP000032568"/>
    </source>
</evidence>
<feature type="transmembrane region" description="Helical" evidence="1">
    <location>
        <begin position="12"/>
        <end position="31"/>
    </location>
</feature>